<sequence>MRSRMVREGSVGLLILCGLGLFGGLILWLRGLNPGNRSFSVNVDFATIGGVQPGSPVRYRGVTVGRINRISPDPNGVVVQIDIAPADLIIPRDSEVTVNQSGLLGETLLDIVPRKPLPDGAVSAKPLDRDCDKELILCEGSRINGTLGISTDELVRASIKFANVYSDPQFTGNINSLTKNSSDAAAQITILSKEVTGLVKSARQEVGTFSGTAKSISNAADQFGLTIAQVNSLVTANRATLVSTLDNLNQTSGQLRVTVAKLSPTLDRIQQGQLIQNLETLSANAAQASTNLRDVSVSLNNPSNLTVLQQTLESARATFQNAQKITADLDELTGDPQLRNDLRNLIKGLSGLTSSTQQLQQQAQVSQVLAPLATTQPQALQPPAASSGAVEPSRIVQPPVSKPGAIAP</sequence>
<evidence type="ECO:0000259" key="3">
    <source>
        <dbReference type="Pfam" id="PF02470"/>
    </source>
</evidence>
<keyword evidence="2" id="KW-0472">Membrane</keyword>
<evidence type="ECO:0000256" key="2">
    <source>
        <dbReference type="SAM" id="Phobius"/>
    </source>
</evidence>
<reference evidence="4 5" key="2">
    <citation type="submission" date="2018-03" db="EMBL/GenBank/DDBJ databases">
        <title>The ancient ancestry and fast evolution of plastids.</title>
        <authorList>
            <person name="Moore K.R."/>
            <person name="Magnabosco C."/>
            <person name="Momper L."/>
            <person name="Gold D.A."/>
            <person name="Bosak T."/>
            <person name="Fournier G.P."/>
        </authorList>
    </citation>
    <scope>NUCLEOTIDE SEQUENCE [LARGE SCALE GENOMIC DNA]</scope>
    <source>
        <strain evidence="4 5">ULC007</strain>
    </source>
</reference>
<feature type="region of interest" description="Disordered" evidence="1">
    <location>
        <begin position="377"/>
        <end position="408"/>
    </location>
</feature>
<evidence type="ECO:0000313" key="5">
    <source>
        <dbReference type="Proteomes" id="UP000238634"/>
    </source>
</evidence>
<feature type="domain" description="Mce/MlaD" evidence="3">
    <location>
        <begin position="40"/>
        <end position="113"/>
    </location>
</feature>
<dbReference type="InterPro" id="IPR003399">
    <property type="entry name" value="Mce/MlaD"/>
</dbReference>
<proteinExistence type="predicted"/>
<dbReference type="EMBL" id="PVWG01000012">
    <property type="protein sequence ID" value="PSB19159.1"/>
    <property type="molecule type" value="Genomic_DNA"/>
</dbReference>
<dbReference type="PANTHER" id="PTHR34675">
    <property type="entry name" value="PROTEIN TRIGALACTOSYLDIACYLGLYCEROL 2, CHLOROPLASTIC"/>
    <property type="match status" value="1"/>
</dbReference>
<dbReference type="STRING" id="1920490.GCA_001895925_04322"/>
<comment type="caution">
    <text evidence="4">The sequence shown here is derived from an EMBL/GenBank/DDBJ whole genome shotgun (WGS) entry which is preliminary data.</text>
</comment>
<dbReference type="AlphaFoldDB" id="A0A2T1DF82"/>
<keyword evidence="2" id="KW-1133">Transmembrane helix</keyword>
<protein>
    <submittedName>
        <fullName evidence="4">MCE family protein</fullName>
    </submittedName>
</protein>
<evidence type="ECO:0000256" key="1">
    <source>
        <dbReference type="SAM" id="MobiDB-lite"/>
    </source>
</evidence>
<organism evidence="4 5">
    <name type="scientific">Phormidesmis priestleyi ULC007</name>
    <dbReference type="NCBI Taxonomy" id="1920490"/>
    <lineage>
        <taxon>Bacteria</taxon>
        <taxon>Bacillati</taxon>
        <taxon>Cyanobacteriota</taxon>
        <taxon>Cyanophyceae</taxon>
        <taxon>Leptolyngbyales</taxon>
        <taxon>Leptolyngbyaceae</taxon>
        <taxon>Phormidesmis</taxon>
    </lineage>
</organism>
<dbReference type="PANTHER" id="PTHR34675:SF1">
    <property type="entry name" value="PROTEIN TRIGALACTOSYLDIACYLGLYCEROL 2, CHLOROPLASTIC"/>
    <property type="match status" value="1"/>
</dbReference>
<keyword evidence="5" id="KW-1185">Reference proteome</keyword>
<name>A0A2T1DF82_9CYAN</name>
<dbReference type="Pfam" id="PF02470">
    <property type="entry name" value="MlaD"/>
    <property type="match status" value="1"/>
</dbReference>
<dbReference type="Proteomes" id="UP000238634">
    <property type="component" value="Unassembled WGS sequence"/>
</dbReference>
<dbReference type="RefSeq" id="WP_083582776.1">
    <property type="nucleotide sequence ID" value="NZ_MPPI01000007.1"/>
</dbReference>
<evidence type="ECO:0000313" key="4">
    <source>
        <dbReference type="EMBL" id="PSB19159.1"/>
    </source>
</evidence>
<gene>
    <name evidence="4" type="ORF">C7B65_12850</name>
</gene>
<dbReference type="OrthoDB" id="460587at2"/>
<accession>A0A2T1DF82</accession>
<dbReference type="InterPro" id="IPR039342">
    <property type="entry name" value="TGD2-like"/>
</dbReference>
<feature type="transmembrane region" description="Helical" evidence="2">
    <location>
        <begin position="12"/>
        <end position="29"/>
    </location>
</feature>
<reference evidence="4 5" key="1">
    <citation type="submission" date="2018-02" db="EMBL/GenBank/DDBJ databases">
        <authorList>
            <person name="Cohen D.B."/>
            <person name="Kent A.D."/>
        </authorList>
    </citation>
    <scope>NUCLEOTIDE SEQUENCE [LARGE SCALE GENOMIC DNA]</scope>
    <source>
        <strain evidence="4 5">ULC007</strain>
    </source>
</reference>
<keyword evidence="2" id="KW-0812">Transmembrane</keyword>